<evidence type="ECO:0000313" key="1">
    <source>
        <dbReference type="EMBL" id="QTA78906.1"/>
    </source>
</evidence>
<keyword evidence="2" id="KW-1185">Reference proteome</keyword>
<gene>
    <name evidence="1" type="ORF">dnl_11530</name>
</gene>
<organism evidence="1 2">
    <name type="scientific">Desulfonema limicola</name>
    <dbReference type="NCBI Taxonomy" id="45656"/>
    <lineage>
        <taxon>Bacteria</taxon>
        <taxon>Pseudomonadati</taxon>
        <taxon>Thermodesulfobacteriota</taxon>
        <taxon>Desulfobacteria</taxon>
        <taxon>Desulfobacterales</taxon>
        <taxon>Desulfococcaceae</taxon>
        <taxon>Desulfonema</taxon>
    </lineage>
</organism>
<sequence length="74" mass="8605">MQQVLIFLGIIGIKIIFSALAETVKDDAGYRIEVKLDEFNDHALNSAKNFYNIHHDKISQEQKQRFEEILKSLQ</sequence>
<proteinExistence type="predicted"/>
<dbReference type="EMBL" id="CP061799">
    <property type="protein sequence ID" value="QTA78906.1"/>
    <property type="molecule type" value="Genomic_DNA"/>
</dbReference>
<name>A0A975B509_9BACT</name>
<dbReference type="KEGG" id="dli:dnl_11530"/>
<dbReference type="AlphaFoldDB" id="A0A975B509"/>
<evidence type="ECO:0000313" key="2">
    <source>
        <dbReference type="Proteomes" id="UP000663720"/>
    </source>
</evidence>
<accession>A0A975B509</accession>
<reference evidence="1" key="1">
    <citation type="journal article" date="2021" name="Microb. Physiol.">
        <title>Proteogenomic Insights into the Physiology of Marine, Sulfate-Reducing, Filamentous Desulfonema limicola and Desulfonema magnum.</title>
        <authorList>
            <person name="Schnaars V."/>
            <person name="Wohlbrand L."/>
            <person name="Scheve S."/>
            <person name="Hinrichs C."/>
            <person name="Reinhardt R."/>
            <person name="Rabus R."/>
        </authorList>
    </citation>
    <scope>NUCLEOTIDE SEQUENCE</scope>
    <source>
        <strain evidence="1">5ac10</strain>
    </source>
</reference>
<dbReference type="RefSeq" id="WP_207690717.1">
    <property type="nucleotide sequence ID" value="NZ_CP061799.1"/>
</dbReference>
<dbReference type="Proteomes" id="UP000663720">
    <property type="component" value="Chromosome"/>
</dbReference>
<protein>
    <submittedName>
        <fullName evidence="1">Uncharacterized protein</fullName>
    </submittedName>
</protein>